<dbReference type="InterPro" id="IPR004045">
    <property type="entry name" value="Glutathione_S-Trfase_N"/>
</dbReference>
<dbReference type="CDD" id="cd03046">
    <property type="entry name" value="GST_N_GTT1_like"/>
    <property type="match status" value="1"/>
</dbReference>
<evidence type="ECO:0000259" key="2">
    <source>
        <dbReference type="PROSITE" id="PS50405"/>
    </source>
</evidence>
<comment type="caution">
    <text evidence="3">The sequence shown here is derived from an EMBL/GenBank/DDBJ whole genome shotgun (WGS) entry which is preliminary data.</text>
</comment>
<dbReference type="Pfam" id="PF13410">
    <property type="entry name" value="GST_C_2"/>
    <property type="match status" value="1"/>
</dbReference>
<dbReference type="InterPro" id="IPR040079">
    <property type="entry name" value="Glutathione_S-Trfase"/>
</dbReference>
<dbReference type="InterPro" id="IPR036282">
    <property type="entry name" value="Glutathione-S-Trfase_C_sf"/>
</dbReference>
<dbReference type="Proteomes" id="UP000249590">
    <property type="component" value="Unassembled WGS sequence"/>
</dbReference>
<keyword evidence="3" id="KW-0808">Transferase</keyword>
<sequence>MADIVLYTNPMSRGRVARWMLEEVGVPYDVVYLTYGEAGMGGAEYRAINPMGKVPAIRHNGETVTETAAICAYLADAFPEAGLAPEPGHRGAFYRWLFFGAGCIDPAVIAKALDFQVPPEREAAAGFGSFQRTFDTLEAALSAGPYLAGDKFTAADLYVGAQLNWGMGFNIIEPRPVFKDYAGRLTARDAYKRASALDDAAMKASSAE</sequence>
<gene>
    <name evidence="3" type="ORF">DLJ53_06910</name>
</gene>
<dbReference type="GO" id="GO:0016740">
    <property type="term" value="F:transferase activity"/>
    <property type="evidence" value="ECO:0007669"/>
    <property type="project" value="UniProtKB-KW"/>
</dbReference>
<evidence type="ECO:0000313" key="4">
    <source>
        <dbReference type="Proteomes" id="UP000249590"/>
    </source>
</evidence>
<protein>
    <submittedName>
        <fullName evidence="3">Glutathione S-transferase</fullName>
    </submittedName>
</protein>
<dbReference type="EMBL" id="QHHQ01000001">
    <property type="protein sequence ID" value="RAI04172.1"/>
    <property type="molecule type" value="Genomic_DNA"/>
</dbReference>
<name>A0A8B2P4Y5_9HYPH</name>
<organism evidence="3 4">
    <name type="scientific">Acuticoccus sediminis</name>
    <dbReference type="NCBI Taxonomy" id="2184697"/>
    <lineage>
        <taxon>Bacteria</taxon>
        <taxon>Pseudomonadati</taxon>
        <taxon>Pseudomonadota</taxon>
        <taxon>Alphaproteobacteria</taxon>
        <taxon>Hyphomicrobiales</taxon>
        <taxon>Amorphaceae</taxon>
        <taxon>Acuticoccus</taxon>
    </lineage>
</organism>
<proteinExistence type="predicted"/>
<dbReference type="Gene3D" id="3.40.30.10">
    <property type="entry name" value="Glutaredoxin"/>
    <property type="match status" value="1"/>
</dbReference>
<keyword evidence="4" id="KW-1185">Reference proteome</keyword>
<dbReference type="Gene3D" id="1.20.1050.10">
    <property type="match status" value="1"/>
</dbReference>
<dbReference type="RefSeq" id="WP_111343426.1">
    <property type="nucleotide sequence ID" value="NZ_JAIWKD010000001.1"/>
</dbReference>
<dbReference type="SUPFAM" id="SSF47616">
    <property type="entry name" value="GST C-terminal domain-like"/>
    <property type="match status" value="1"/>
</dbReference>
<dbReference type="PANTHER" id="PTHR44051:SF21">
    <property type="entry name" value="GLUTATHIONE S-TRANSFERASE FAMILY PROTEIN"/>
    <property type="match status" value="1"/>
</dbReference>
<feature type="domain" description="GST C-terminal" evidence="2">
    <location>
        <begin position="86"/>
        <end position="208"/>
    </location>
</feature>
<dbReference type="SUPFAM" id="SSF52833">
    <property type="entry name" value="Thioredoxin-like"/>
    <property type="match status" value="1"/>
</dbReference>
<dbReference type="InterPro" id="IPR010987">
    <property type="entry name" value="Glutathione-S-Trfase_C-like"/>
</dbReference>
<dbReference type="OrthoDB" id="5740960at2"/>
<dbReference type="CDD" id="cd03207">
    <property type="entry name" value="GST_C_8"/>
    <property type="match status" value="1"/>
</dbReference>
<dbReference type="PROSITE" id="PS50405">
    <property type="entry name" value="GST_CTER"/>
    <property type="match status" value="1"/>
</dbReference>
<accession>A0A8B2P4Y5</accession>
<evidence type="ECO:0000259" key="1">
    <source>
        <dbReference type="PROSITE" id="PS50404"/>
    </source>
</evidence>
<dbReference type="PANTHER" id="PTHR44051">
    <property type="entry name" value="GLUTATHIONE S-TRANSFERASE-RELATED"/>
    <property type="match status" value="1"/>
</dbReference>
<dbReference type="Pfam" id="PF13417">
    <property type="entry name" value="GST_N_3"/>
    <property type="match status" value="1"/>
</dbReference>
<dbReference type="AlphaFoldDB" id="A0A8B2P4Y5"/>
<feature type="domain" description="GST N-terminal" evidence="1">
    <location>
        <begin position="1"/>
        <end position="82"/>
    </location>
</feature>
<reference evidence="3 4" key="1">
    <citation type="submission" date="2018-05" db="EMBL/GenBank/DDBJ databases">
        <title>Acuticoccus sediminis sp. nov., isolated from deep-sea sediment of Indian Ocean.</title>
        <authorList>
            <person name="Liu X."/>
            <person name="Lai Q."/>
            <person name="Du Y."/>
            <person name="Sun F."/>
            <person name="Zhang X."/>
            <person name="Wang S."/>
            <person name="Shao Z."/>
        </authorList>
    </citation>
    <scope>NUCLEOTIDE SEQUENCE [LARGE SCALE GENOMIC DNA]</scope>
    <source>
        <strain evidence="3 4">PTG4-2</strain>
    </source>
</reference>
<dbReference type="InterPro" id="IPR036249">
    <property type="entry name" value="Thioredoxin-like_sf"/>
</dbReference>
<dbReference type="SFLD" id="SFLDS00019">
    <property type="entry name" value="Glutathione_Transferase_(cytos"/>
    <property type="match status" value="1"/>
</dbReference>
<dbReference type="SFLD" id="SFLDG00358">
    <property type="entry name" value="Main_(cytGST)"/>
    <property type="match status" value="1"/>
</dbReference>
<dbReference type="PROSITE" id="PS50404">
    <property type="entry name" value="GST_NTER"/>
    <property type="match status" value="1"/>
</dbReference>
<dbReference type="SFLD" id="SFLDG01150">
    <property type="entry name" value="Main.1:_Beta-like"/>
    <property type="match status" value="1"/>
</dbReference>
<evidence type="ECO:0000313" key="3">
    <source>
        <dbReference type="EMBL" id="RAI04172.1"/>
    </source>
</evidence>